<accession>A0A3M2JTA5</accession>
<dbReference type="Gene3D" id="1.10.10.10">
    <property type="entry name" value="Winged helix-like DNA-binding domain superfamily/Winged helix DNA-binding domain"/>
    <property type="match status" value="1"/>
</dbReference>
<evidence type="ECO:0000256" key="4">
    <source>
        <dbReference type="SAM" id="MobiDB-lite"/>
    </source>
</evidence>
<dbReference type="InterPro" id="IPR011008">
    <property type="entry name" value="Dimeric_a/b-barrel"/>
</dbReference>
<dbReference type="OrthoDB" id="4411089at2"/>
<keyword evidence="2" id="KW-0238">DNA-binding</keyword>
<dbReference type="InterPro" id="IPR000485">
    <property type="entry name" value="AsnC-type_HTH_dom"/>
</dbReference>
<dbReference type="Pfam" id="PF01037">
    <property type="entry name" value="AsnC_trans_reg"/>
    <property type="match status" value="1"/>
</dbReference>
<dbReference type="SUPFAM" id="SSF46785">
    <property type="entry name" value="Winged helix' DNA-binding domain"/>
    <property type="match status" value="1"/>
</dbReference>
<sequence length="177" mass="18909">MAEHPAVAPATSVTPANDVRRAPAGPPRPTLDTVDRRLVRLLQEDGRMANNALAQAAGIAPSTCLARVRALRAAGVIRGFHADVDPEALGRGLRAMVAVRMAAGSRATLEPFARSVAARPEVLDVYFLAGADDFLLHVAVRDTDELRRFVVERLSDRPDVASTETSLVFDHLRGAVG</sequence>
<evidence type="ECO:0000256" key="1">
    <source>
        <dbReference type="ARBA" id="ARBA00023015"/>
    </source>
</evidence>
<dbReference type="EMBL" id="RFFI01000015">
    <property type="protein sequence ID" value="RMI13468.1"/>
    <property type="molecule type" value="Genomic_DNA"/>
</dbReference>
<organism evidence="6 7">
    <name type="scientific">Cellulomonas triticagri</name>
    <dbReference type="NCBI Taxonomy" id="2483352"/>
    <lineage>
        <taxon>Bacteria</taxon>
        <taxon>Bacillati</taxon>
        <taxon>Actinomycetota</taxon>
        <taxon>Actinomycetes</taxon>
        <taxon>Micrococcales</taxon>
        <taxon>Cellulomonadaceae</taxon>
        <taxon>Cellulomonas</taxon>
    </lineage>
</organism>
<dbReference type="PRINTS" id="PR00033">
    <property type="entry name" value="HTHASNC"/>
</dbReference>
<dbReference type="SUPFAM" id="SSF54909">
    <property type="entry name" value="Dimeric alpha+beta barrel"/>
    <property type="match status" value="1"/>
</dbReference>
<evidence type="ECO:0000259" key="5">
    <source>
        <dbReference type="PROSITE" id="PS50956"/>
    </source>
</evidence>
<evidence type="ECO:0000256" key="3">
    <source>
        <dbReference type="ARBA" id="ARBA00023163"/>
    </source>
</evidence>
<feature type="domain" description="HTH asnC-type" evidence="5">
    <location>
        <begin position="31"/>
        <end position="92"/>
    </location>
</feature>
<evidence type="ECO:0000313" key="7">
    <source>
        <dbReference type="Proteomes" id="UP000269289"/>
    </source>
</evidence>
<dbReference type="PANTHER" id="PTHR30154">
    <property type="entry name" value="LEUCINE-RESPONSIVE REGULATORY PROTEIN"/>
    <property type="match status" value="1"/>
</dbReference>
<evidence type="ECO:0000313" key="6">
    <source>
        <dbReference type="EMBL" id="RMI13468.1"/>
    </source>
</evidence>
<dbReference type="GO" id="GO:0043565">
    <property type="term" value="F:sequence-specific DNA binding"/>
    <property type="evidence" value="ECO:0007669"/>
    <property type="project" value="InterPro"/>
</dbReference>
<dbReference type="InterPro" id="IPR036390">
    <property type="entry name" value="WH_DNA-bd_sf"/>
</dbReference>
<feature type="region of interest" description="Disordered" evidence="4">
    <location>
        <begin position="1"/>
        <end position="32"/>
    </location>
</feature>
<dbReference type="AlphaFoldDB" id="A0A3M2JTA5"/>
<dbReference type="InterPro" id="IPR019888">
    <property type="entry name" value="Tscrpt_reg_AsnC-like"/>
</dbReference>
<feature type="compositionally biased region" description="Low complexity" evidence="4">
    <location>
        <begin position="1"/>
        <end position="16"/>
    </location>
</feature>
<keyword evidence="3" id="KW-0804">Transcription</keyword>
<keyword evidence="7" id="KW-1185">Reference proteome</keyword>
<dbReference type="InterPro" id="IPR019887">
    <property type="entry name" value="Tscrpt_reg_AsnC/Lrp_C"/>
</dbReference>
<protein>
    <submittedName>
        <fullName evidence="6">Lrp/AsnC family transcriptional regulator</fullName>
    </submittedName>
</protein>
<dbReference type="GO" id="GO:0043200">
    <property type="term" value="P:response to amino acid"/>
    <property type="evidence" value="ECO:0007669"/>
    <property type="project" value="TreeGrafter"/>
</dbReference>
<gene>
    <name evidence="6" type="ORF">EBM89_04435</name>
</gene>
<comment type="caution">
    <text evidence="6">The sequence shown here is derived from an EMBL/GenBank/DDBJ whole genome shotgun (WGS) entry which is preliminary data.</text>
</comment>
<dbReference type="InterPro" id="IPR036388">
    <property type="entry name" value="WH-like_DNA-bd_sf"/>
</dbReference>
<dbReference type="Pfam" id="PF13412">
    <property type="entry name" value="HTH_24"/>
    <property type="match status" value="1"/>
</dbReference>
<proteinExistence type="predicted"/>
<evidence type="ECO:0000256" key="2">
    <source>
        <dbReference type="ARBA" id="ARBA00023125"/>
    </source>
</evidence>
<reference evidence="6 7" key="1">
    <citation type="submission" date="2018-10" db="EMBL/GenBank/DDBJ databases">
        <title>Isolation, diversity and antifungal activity of actinobacteria from wheat.</title>
        <authorList>
            <person name="Han C."/>
        </authorList>
    </citation>
    <scope>NUCLEOTIDE SEQUENCE [LARGE SCALE GENOMIC DNA]</scope>
    <source>
        <strain evidence="6 7">NEAU-YY56</strain>
    </source>
</reference>
<keyword evidence="1" id="KW-0805">Transcription regulation</keyword>
<dbReference type="GO" id="GO:0005829">
    <property type="term" value="C:cytosol"/>
    <property type="evidence" value="ECO:0007669"/>
    <property type="project" value="TreeGrafter"/>
</dbReference>
<name>A0A3M2JTA5_9CELL</name>
<dbReference type="PROSITE" id="PS50956">
    <property type="entry name" value="HTH_ASNC_2"/>
    <property type="match status" value="1"/>
</dbReference>
<dbReference type="SMART" id="SM00344">
    <property type="entry name" value="HTH_ASNC"/>
    <property type="match status" value="1"/>
</dbReference>
<dbReference type="Gene3D" id="3.30.70.920">
    <property type="match status" value="1"/>
</dbReference>
<dbReference type="PANTHER" id="PTHR30154:SF54">
    <property type="entry name" value="POSSIBLE TRANSCRIPTIONAL REGULATORY PROTEIN (PROBABLY LRP_ASNC-FAMILY)"/>
    <property type="match status" value="1"/>
</dbReference>
<dbReference type="Proteomes" id="UP000269289">
    <property type="component" value="Unassembled WGS sequence"/>
</dbReference>